<evidence type="ECO:0000313" key="5">
    <source>
        <dbReference type="Proteomes" id="UP001201701"/>
    </source>
</evidence>
<dbReference type="Pfam" id="PF04542">
    <property type="entry name" value="Sigma70_r2"/>
    <property type="match status" value="1"/>
</dbReference>
<proteinExistence type="predicted"/>
<feature type="domain" description="DUF6596" evidence="3">
    <location>
        <begin position="183"/>
        <end position="283"/>
    </location>
</feature>
<accession>A0ABS9QMA6</accession>
<dbReference type="EMBL" id="JAKREW010000043">
    <property type="protein sequence ID" value="MCG7508470.1"/>
    <property type="molecule type" value="Genomic_DNA"/>
</dbReference>
<dbReference type="InterPro" id="IPR011990">
    <property type="entry name" value="TPR-like_helical_dom_sf"/>
</dbReference>
<evidence type="ECO:0000259" key="3">
    <source>
        <dbReference type="Pfam" id="PF20239"/>
    </source>
</evidence>
<dbReference type="InterPro" id="IPR046531">
    <property type="entry name" value="DUF6596"/>
</dbReference>
<dbReference type="Gene3D" id="1.10.1740.10">
    <property type="match status" value="1"/>
</dbReference>
<feature type="domain" description="RNA polymerase sigma-70 region 2" evidence="1">
    <location>
        <begin position="12"/>
        <end position="77"/>
    </location>
</feature>
<dbReference type="SUPFAM" id="SSF88659">
    <property type="entry name" value="Sigma3 and sigma4 domains of RNA polymerase sigma factors"/>
    <property type="match status" value="1"/>
</dbReference>
<dbReference type="PANTHER" id="PTHR47756">
    <property type="entry name" value="BLL6612 PROTEIN-RELATED"/>
    <property type="match status" value="1"/>
</dbReference>
<dbReference type="NCBIfam" id="TIGR02937">
    <property type="entry name" value="sigma70-ECF"/>
    <property type="match status" value="1"/>
</dbReference>
<name>A0ABS9QMA6_9HYPH</name>
<keyword evidence="5" id="KW-1185">Reference proteome</keyword>
<dbReference type="SUPFAM" id="SSF48452">
    <property type="entry name" value="TPR-like"/>
    <property type="match status" value="1"/>
</dbReference>
<dbReference type="InterPro" id="IPR013325">
    <property type="entry name" value="RNA_pol_sigma_r2"/>
</dbReference>
<dbReference type="InterPro" id="IPR013249">
    <property type="entry name" value="RNA_pol_sigma70_r4_t2"/>
</dbReference>
<sequence length="423" mass="46817">MSDLSWISNVISAARPQAMGALLRYFRDLDTAEEAFQDACLRALKNWPQNGPPRDPAAWLIFVGRNSGIDAVRKRSKQTAMPDEDQVSDLEDAETDIAERLDGAHYRDDILRLLFICCHPDLPPTQQIAVALRIVSGLSVKQIARAFLVSESAMEQRITRAKARIADAGVPFETPGAVERSERLAAVMAMVYLVFNEGYSTNSSEAQAREPLCEEAIRLGRLLLRLFQTEPEVMGLLALMLLQHARAPARFDGNGEIVLLEDQDRGLWSGKLIEEGLALVDKALRHRKPGPYQVQAAIAALHVRAARAEDTDWQEIDLLYSLLERMQPSPVVTLNRAVAVSKVRGPEEALAMIEPLADRLSGYFHFFGLKGGLLMKLGRNDEAHIAFDRAIALANTAAEAAHIRMHIDRLKAEASQGRSEKAS</sequence>
<evidence type="ECO:0000313" key="4">
    <source>
        <dbReference type="EMBL" id="MCG7508470.1"/>
    </source>
</evidence>
<dbReference type="PANTHER" id="PTHR47756:SF1">
    <property type="entry name" value="BLL0085 PROTEIN"/>
    <property type="match status" value="1"/>
</dbReference>
<comment type="caution">
    <text evidence="4">The sequence shown here is derived from an EMBL/GenBank/DDBJ whole genome shotgun (WGS) entry which is preliminary data.</text>
</comment>
<organism evidence="4 5">
    <name type="scientific">Mesorhizobium retamae</name>
    <dbReference type="NCBI Taxonomy" id="2912854"/>
    <lineage>
        <taxon>Bacteria</taxon>
        <taxon>Pseudomonadati</taxon>
        <taxon>Pseudomonadota</taxon>
        <taxon>Alphaproteobacteria</taxon>
        <taxon>Hyphomicrobiales</taxon>
        <taxon>Phyllobacteriaceae</taxon>
        <taxon>Mesorhizobium</taxon>
    </lineage>
</organism>
<reference evidence="4 5" key="1">
    <citation type="submission" date="2022-02" db="EMBL/GenBank/DDBJ databases">
        <title>Draft genome sequence of Mezorhizobium retamae strain IRAMC:0171 isolated from Retama raetam nodules.</title>
        <authorList>
            <person name="Bengaied R."/>
            <person name="Sbissi I."/>
            <person name="Huber K."/>
            <person name="Ghodbane F."/>
            <person name="Nouioui I."/>
            <person name="Tarhouni M."/>
            <person name="Gtari M."/>
        </authorList>
    </citation>
    <scope>NUCLEOTIDE SEQUENCE [LARGE SCALE GENOMIC DNA]</scope>
    <source>
        <strain evidence="4 5">IRAMC:0171</strain>
    </source>
</reference>
<feature type="domain" description="RNA polymerase sigma factor 70 region 4 type 2" evidence="2">
    <location>
        <begin position="114"/>
        <end position="165"/>
    </location>
</feature>
<dbReference type="InterPro" id="IPR013324">
    <property type="entry name" value="RNA_pol_sigma_r3/r4-like"/>
</dbReference>
<dbReference type="Proteomes" id="UP001201701">
    <property type="component" value="Unassembled WGS sequence"/>
</dbReference>
<dbReference type="Pfam" id="PF08281">
    <property type="entry name" value="Sigma70_r4_2"/>
    <property type="match status" value="1"/>
</dbReference>
<evidence type="ECO:0000259" key="2">
    <source>
        <dbReference type="Pfam" id="PF08281"/>
    </source>
</evidence>
<dbReference type="InterPro" id="IPR036388">
    <property type="entry name" value="WH-like_DNA-bd_sf"/>
</dbReference>
<dbReference type="Gene3D" id="1.10.10.10">
    <property type="entry name" value="Winged helix-like DNA-binding domain superfamily/Winged helix DNA-binding domain"/>
    <property type="match status" value="1"/>
</dbReference>
<dbReference type="InterPro" id="IPR014284">
    <property type="entry name" value="RNA_pol_sigma-70_dom"/>
</dbReference>
<dbReference type="SUPFAM" id="SSF88946">
    <property type="entry name" value="Sigma2 domain of RNA polymerase sigma factors"/>
    <property type="match status" value="1"/>
</dbReference>
<protein>
    <submittedName>
        <fullName evidence="4">RNA polymerase sigma factor</fullName>
    </submittedName>
</protein>
<dbReference type="InterPro" id="IPR007627">
    <property type="entry name" value="RNA_pol_sigma70_r2"/>
</dbReference>
<evidence type="ECO:0000259" key="1">
    <source>
        <dbReference type="Pfam" id="PF04542"/>
    </source>
</evidence>
<dbReference type="Pfam" id="PF20239">
    <property type="entry name" value="DUF6596"/>
    <property type="match status" value="1"/>
</dbReference>
<dbReference type="RefSeq" id="WP_239369978.1">
    <property type="nucleotide sequence ID" value="NZ_JAKREW010000043.1"/>
</dbReference>
<gene>
    <name evidence="4" type="ORF">L4923_25860</name>
</gene>
<dbReference type="Gene3D" id="1.25.40.10">
    <property type="entry name" value="Tetratricopeptide repeat domain"/>
    <property type="match status" value="1"/>
</dbReference>